<protein>
    <submittedName>
        <fullName evidence="3">Chromatin binding FHA domain protein Tos4</fullName>
    </submittedName>
</protein>
<dbReference type="Pfam" id="PF00498">
    <property type="entry name" value="FHA"/>
    <property type="match status" value="1"/>
</dbReference>
<reference evidence="3 4" key="1">
    <citation type="journal article" date="2023" name="G3 (Bethesda)">
        <title>A high-quality reference genome for the fission yeast Schizosaccharomyces osmophilus.</title>
        <authorList>
            <person name="Jia G.S."/>
            <person name="Zhang W.C."/>
            <person name="Liang Y."/>
            <person name="Liu X.H."/>
            <person name="Rhind N."/>
            <person name="Pidoux A."/>
            <person name="Brysch-Herzberg M."/>
            <person name="Du L.L."/>
        </authorList>
    </citation>
    <scope>NUCLEOTIDE SEQUENCE [LARGE SCALE GENOMIC DNA]</scope>
    <source>
        <strain evidence="3 4">CBS 15793</strain>
    </source>
</reference>
<evidence type="ECO:0000259" key="2">
    <source>
        <dbReference type="PROSITE" id="PS50006"/>
    </source>
</evidence>
<dbReference type="Proteomes" id="UP001212411">
    <property type="component" value="Chromosome 2"/>
</dbReference>
<feature type="domain" description="FHA" evidence="2">
    <location>
        <begin position="86"/>
        <end position="137"/>
    </location>
</feature>
<gene>
    <name evidence="3" type="primary">tos4</name>
    <name evidence="3" type="ORF">SOMG_03258</name>
</gene>
<dbReference type="CDD" id="cd22699">
    <property type="entry name" value="FHA_PLM2-like"/>
    <property type="match status" value="1"/>
</dbReference>
<dbReference type="KEGG" id="som:SOMG_03258"/>
<dbReference type="InterPro" id="IPR008984">
    <property type="entry name" value="SMAD_FHA_dom_sf"/>
</dbReference>
<keyword evidence="4" id="KW-1185">Reference proteome</keyword>
<feature type="compositionally biased region" description="Acidic residues" evidence="1">
    <location>
        <begin position="179"/>
        <end position="192"/>
    </location>
</feature>
<name>A0AAF0AV15_9SCHI</name>
<accession>A0AAF0AV15</accession>
<feature type="region of interest" description="Disordered" evidence="1">
    <location>
        <begin position="179"/>
        <end position="218"/>
    </location>
</feature>
<organism evidence="3 4">
    <name type="scientific">Schizosaccharomyces osmophilus</name>
    <dbReference type="NCBI Taxonomy" id="2545709"/>
    <lineage>
        <taxon>Eukaryota</taxon>
        <taxon>Fungi</taxon>
        <taxon>Dikarya</taxon>
        <taxon>Ascomycota</taxon>
        <taxon>Taphrinomycotina</taxon>
        <taxon>Schizosaccharomycetes</taxon>
        <taxon>Schizosaccharomycetales</taxon>
        <taxon>Schizosaccharomycetaceae</taxon>
        <taxon>Schizosaccharomyces</taxon>
    </lineage>
</organism>
<evidence type="ECO:0000313" key="3">
    <source>
        <dbReference type="EMBL" id="WBW73096.1"/>
    </source>
</evidence>
<sequence>MASVTENEFSLPSPISSSPSPFHKKSWMSKHPNGSLNVGKPPLGQFVLTPEPSSNTFYQPSSPISAVKREPLTPMSYVKMNVSRVIKIGRSTQQCDHVLSIADKAISRVHAVVICTLDRMIVECVGWNGMILTDSLRKAVYHMKKNDRVVLFRPGLDSCPILDVFGYRMLLGWPEDPFDTEGENSEYDDAANENEAPMSPSTRGHLPLLPSSPPQEIGADPELFAAQALTKARFKDIANTSTEENEPARKQRVLERLIEVGMEEDKKANVHAAEEIDMSMMNESTAKMEENDSYLKPNLSTESYSCDPNHEQQDIQVYQDEEGSNGEFYNNVVPTPEEPIVVRHDSMDESAEGLANRKHLKNLIANREMEENQEPPTAILPSSPYNDDENANTMTPNSYNEVKADPTTCLQENGYANEPSENYVESSKENSAPESLLMGLILDELVFSTTSTTALTVLAHLFPSGMPLAAVQDHLRELAKQYSYLKEVRRFGTDANGDPLWSQWYYNPEEDDDEERRQRYAPIMRPVRSSRRVHKQYFWKKPRTRVRSSNHSSRKRRLA</sequence>
<feature type="region of interest" description="Disordered" evidence="1">
    <location>
        <begin position="1"/>
        <end position="42"/>
    </location>
</feature>
<dbReference type="PROSITE" id="PS50006">
    <property type="entry name" value="FHA_DOMAIN"/>
    <property type="match status" value="1"/>
</dbReference>
<feature type="compositionally biased region" description="Low complexity" evidence="1">
    <location>
        <begin position="10"/>
        <end position="21"/>
    </location>
</feature>
<proteinExistence type="predicted"/>
<evidence type="ECO:0000256" key="1">
    <source>
        <dbReference type="SAM" id="MobiDB-lite"/>
    </source>
</evidence>
<dbReference type="SUPFAM" id="SSF49879">
    <property type="entry name" value="SMAD/FHA domain"/>
    <property type="match status" value="1"/>
</dbReference>
<dbReference type="AlphaFoldDB" id="A0AAF0AV15"/>
<evidence type="ECO:0000313" key="4">
    <source>
        <dbReference type="Proteomes" id="UP001212411"/>
    </source>
</evidence>
<dbReference type="GeneID" id="80876738"/>
<dbReference type="RefSeq" id="XP_056037339.1">
    <property type="nucleotide sequence ID" value="XM_056182049.1"/>
</dbReference>
<dbReference type="InterPro" id="IPR000253">
    <property type="entry name" value="FHA_dom"/>
</dbReference>
<feature type="region of interest" description="Disordered" evidence="1">
    <location>
        <begin position="368"/>
        <end position="395"/>
    </location>
</feature>
<dbReference type="EMBL" id="CP115612">
    <property type="protein sequence ID" value="WBW73096.1"/>
    <property type="molecule type" value="Genomic_DNA"/>
</dbReference>